<name>A0A0F9AZ12_9ZZZZ</name>
<gene>
    <name evidence="1" type="ORF">LCGC14_2593150</name>
</gene>
<dbReference type="AlphaFoldDB" id="A0A0F9AZ12"/>
<protein>
    <submittedName>
        <fullName evidence="1">Uncharacterized protein</fullName>
    </submittedName>
</protein>
<dbReference type="InterPro" id="IPR012337">
    <property type="entry name" value="RNaseH-like_sf"/>
</dbReference>
<dbReference type="EMBL" id="LAZR01043585">
    <property type="protein sequence ID" value="KKL06727.1"/>
    <property type="molecule type" value="Genomic_DNA"/>
</dbReference>
<dbReference type="InterPro" id="IPR036397">
    <property type="entry name" value="RNaseH_sf"/>
</dbReference>
<feature type="non-terminal residue" evidence="1">
    <location>
        <position position="1"/>
    </location>
</feature>
<proteinExistence type="predicted"/>
<dbReference type="GO" id="GO:0003676">
    <property type="term" value="F:nucleic acid binding"/>
    <property type="evidence" value="ECO:0007669"/>
    <property type="project" value="InterPro"/>
</dbReference>
<dbReference type="Gene3D" id="3.30.420.10">
    <property type="entry name" value="Ribonuclease H-like superfamily/Ribonuclease H"/>
    <property type="match status" value="1"/>
</dbReference>
<accession>A0A0F9AZ12</accession>
<reference evidence="1" key="1">
    <citation type="journal article" date="2015" name="Nature">
        <title>Complex archaea that bridge the gap between prokaryotes and eukaryotes.</title>
        <authorList>
            <person name="Spang A."/>
            <person name="Saw J.H."/>
            <person name="Jorgensen S.L."/>
            <person name="Zaremba-Niedzwiedzka K."/>
            <person name="Martijn J."/>
            <person name="Lind A.E."/>
            <person name="van Eijk R."/>
            <person name="Schleper C."/>
            <person name="Guy L."/>
            <person name="Ettema T.J."/>
        </authorList>
    </citation>
    <scope>NUCLEOTIDE SEQUENCE</scope>
</reference>
<dbReference type="SUPFAM" id="SSF53098">
    <property type="entry name" value="Ribonuclease H-like"/>
    <property type="match status" value="1"/>
</dbReference>
<evidence type="ECO:0000313" key="1">
    <source>
        <dbReference type="EMBL" id="KKL06727.1"/>
    </source>
</evidence>
<sequence length="210" mass="23756">PIIEVDEFWTFIGKKQYRLTPSEKLLGTYGDWWVYTALDCDSRLVINHLVGKRDVPTAHAFIHDLRARTVGSPEIYTDGLETYVRAIEDAFGTDLTCHAQLVKNVSGKKLKSLETRIISGSPSRAITTSYVERHNLTARTNCKRFTRKTNAHSKRLKFLKAATSLHYAWYNFCRIHSTLRVTPAMAAGLTTEVWDLGRLLEGEGVNQKAA</sequence>
<comment type="caution">
    <text evidence="1">The sequence shown here is derived from an EMBL/GenBank/DDBJ whole genome shotgun (WGS) entry which is preliminary data.</text>
</comment>
<organism evidence="1">
    <name type="scientific">marine sediment metagenome</name>
    <dbReference type="NCBI Taxonomy" id="412755"/>
    <lineage>
        <taxon>unclassified sequences</taxon>
        <taxon>metagenomes</taxon>
        <taxon>ecological metagenomes</taxon>
    </lineage>
</organism>